<feature type="signal peptide" evidence="1">
    <location>
        <begin position="1"/>
        <end position="21"/>
    </location>
</feature>
<dbReference type="InterPro" id="IPR009642">
    <property type="entry name" value="DUF1236"/>
</dbReference>
<gene>
    <name evidence="2" type="ORF">QO002_001967</name>
</gene>
<evidence type="ECO:0000313" key="3">
    <source>
        <dbReference type="Proteomes" id="UP001230207"/>
    </source>
</evidence>
<evidence type="ECO:0008006" key="4">
    <source>
        <dbReference type="Google" id="ProtNLM"/>
    </source>
</evidence>
<feature type="chain" id="PRO_5045449387" description="DUF1236 domain-containing protein" evidence="1">
    <location>
        <begin position="22"/>
        <end position="106"/>
    </location>
</feature>
<keyword evidence="1" id="KW-0732">Signal</keyword>
<sequence length="106" mass="11493">MRKTTLIASAAFLAFSASAFAQSTVIVTDPTVTSSTTVQLPGEVRTYVLQQMPSVVYDGDIVIGEALPSTVEIHRVDGYDGYAYTVVNDRRVIVDPQTHAVMEVLE</sequence>
<accession>A0ABU0BNK0</accession>
<organism evidence="2 3">
    <name type="scientific">Pararhizobium capsulatum DSM 1112</name>
    <dbReference type="NCBI Taxonomy" id="1121113"/>
    <lineage>
        <taxon>Bacteria</taxon>
        <taxon>Pseudomonadati</taxon>
        <taxon>Pseudomonadota</taxon>
        <taxon>Alphaproteobacteria</taxon>
        <taxon>Hyphomicrobiales</taxon>
        <taxon>Rhizobiaceae</taxon>
        <taxon>Rhizobium/Agrobacterium group</taxon>
        <taxon>Pararhizobium</taxon>
    </lineage>
</organism>
<keyword evidence="3" id="KW-1185">Reference proteome</keyword>
<evidence type="ECO:0000256" key="1">
    <source>
        <dbReference type="SAM" id="SignalP"/>
    </source>
</evidence>
<dbReference type="EMBL" id="JAUSVF010000001">
    <property type="protein sequence ID" value="MDQ0319829.1"/>
    <property type="molecule type" value="Genomic_DNA"/>
</dbReference>
<dbReference type="Pfam" id="PF06823">
    <property type="entry name" value="DUF1236"/>
    <property type="match status" value="1"/>
</dbReference>
<dbReference type="RefSeq" id="WP_307229037.1">
    <property type="nucleotide sequence ID" value="NZ_JAUSVF010000001.1"/>
</dbReference>
<dbReference type="Proteomes" id="UP001230207">
    <property type="component" value="Unassembled WGS sequence"/>
</dbReference>
<evidence type="ECO:0000313" key="2">
    <source>
        <dbReference type="EMBL" id="MDQ0319829.1"/>
    </source>
</evidence>
<reference evidence="2 3" key="1">
    <citation type="submission" date="2023-07" db="EMBL/GenBank/DDBJ databases">
        <title>Genomic Encyclopedia of Type Strains, Phase IV (KMG-IV): sequencing the most valuable type-strain genomes for metagenomic binning, comparative biology and taxonomic classification.</title>
        <authorList>
            <person name="Goeker M."/>
        </authorList>
    </citation>
    <scope>NUCLEOTIDE SEQUENCE [LARGE SCALE GENOMIC DNA]</scope>
    <source>
        <strain evidence="2 3">DSM 1112</strain>
    </source>
</reference>
<comment type="caution">
    <text evidence="2">The sequence shown here is derived from an EMBL/GenBank/DDBJ whole genome shotgun (WGS) entry which is preliminary data.</text>
</comment>
<proteinExistence type="predicted"/>
<protein>
    <recommendedName>
        <fullName evidence="4">DUF1236 domain-containing protein</fullName>
    </recommendedName>
</protein>
<name>A0ABU0BNK0_9HYPH</name>